<dbReference type="SMART" id="SM00448">
    <property type="entry name" value="REC"/>
    <property type="match status" value="1"/>
</dbReference>
<dbReference type="SUPFAM" id="SSF52172">
    <property type="entry name" value="CheY-like"/>
    <property type="match status" value="1"/>
</dbReference>
<dbReference type="GO" id="GO:0000976">
    <property type="term" value="F:transcription cis-regulatory region binding"/>
    <property type="evidence" value="ECO:0007669"/>
    <property type="project" value="TreeGrafter"/>
</dbReference>
<dbReference type="InterPro" id="IPR011006">
    <property type="entry name" value="CheY-like_superfamily"/>
</dbReference>
<accession>A0A2V1KA26</accession>
<evidence type="ECO:0000313" key="5">
    <source>
        <dbReference type="EMBL" id="PWF26216.1"/>
    </source>
</evidence>
<name>A0A2V1KA26_9ACTO</name>
<comment type="caution">
    <text evidence="5">The sequence shown here is derived from an EMBL/GenBank/DDBJ whole genome shotgun (WGS) entry which is preliminary data.</text>
</comment>
<keyword evidence="6" id="KW-1185">Reference proteome</keyword>
<feature type="modified residue" description="4-aspartylphosphate" evidence="2">
    <location>
        <position position="60"/>
    </location>
</feature>
<dbReference type="EMBL" id="QETB01000004">
    <property type="protein sequence ID" value="PWF26216.1"/>
    <property type="molecule type" value="Genomic_DNA"/>
</dbReference>
<dbReference type="InterPro" id="IPR001789">
    <property type="entry name" value="Sig_transdc_resp-reg_receiver"/>
</dbReference>
<dbReference type="GO" id="GO:0005829">
    <property type="term" value="C:cytosol"/>
    <property type="evidence" value="ECO:0007669"/>
    <property type="project" value="TreeGrafter"/>
</dbReference>
<evidence type="ECO:0000256" key="1">
    <source>
        <dbReference type="ARBA" id="ARBA00023125"/>
    </source>
</evidence>
<keyword evidence="2" id="KW-0597">Phosphoprotein</keyword>
<dbReference type="GO" id="GO:0000156">
    <property type="term" value="F:phosphorelay response regulator activity"/>
    <property type="evidence" value="ECO:0007669"/>
    <property type="project" value="TreeGrafter"/>
</dbReference>
<evidence type="ECO:0000256" key="2">
    <source>
        <dbReference type="PROSITE-ProRule" id="PRU00169"/>
    </source>
</evidence>
<proteinExistence type="predicted"/>
<dbReference type="Pfam" id="PF00072">
    <property type="entry name" value="Response_reg"/>
    <property type="match status" value="1"/>
</dbReference>
<evidence type="ECO:0000259" key="4">
    <source>
        <dbReference type="PROSITE" id="PS50110"/>
    </source>
</evidence>
<sequence>MKLAILVLEDEPEVRDALMRDLSVLMPVARVEPAEDVADAWEVIREIQTDGDRLALALCDHRLPGTTGVDFLVEMASHPETLETRKVLVTGQADLDDTVRAINNAQLDHYIAKPWAADELLSVTRTQLTDYVEACGLNPISYVNLLEHDRAMEMMSDIGHGDSRSMLTGQRKAASGDSGSLPGFTRS</sequence>
<evidence type="ECO:0000313" key="6">
    <source>
        <dbReference type="Proteomes" id="UP000245283"/>
    </source>
</evidence>
<dbReference type="GO" id="GO:0032993">
    <property type="term" value="C:protein-DNA complex"/>
    <property type="evidence" value="ECO:0007669"/>
    <property type="project" value="TreeGrafter"/>
</dbReference>
<reference evidence="6" key="1">
    <citation type="submission" date="2018-05" db="EMBL/GenBank/DDBJ databases">
        <authorList>
            <person name="Li Y."/>
        </authorList>
    </citation>
    <scope>NUCLEOTIDE SEQUENCE [LARGE SCALE GENOMIC DNA]</scope>
    <source>
        <strain evidence="6">sk1b4</strain>
    </source>
</reference>
<dbReference type="PROSITE" id="PS50110">
    <property type="entry name" value="RESPONSE_REGULATORY"/>
    <property type="match status" value="1"/>
</dbReference>
<dbReference type="PANTHER" id="PTHR48111:SF9">
    <property type="entry name" value="TWO-COMPONENT RESPONSE REGULATOR RECEIVER PROTEIN"/>
    <property type="match status" value="1"/>
</dbReference>
<dbReference type="GO" id="GO:0006355">
    <property type="term" value="P:regulation of DNA-templated transcription"/>
    <property type="evidence" value="ECO:0007669"/>
    <property type="project" value="TreeGrafter"/>
</dbReference>
<gene>
    <name evidence="5" type="ORF">DD236_09130</name>
</gene>
<dbReference type="InterPro" id="IPR039420">
    <property type="entry name" value="WalR-like"/>
</dbReference>
<evidence type="ECO:0000256" key="3">
    <source>
        <dbReference type="SAM" id="MobiDB-lite"/>
    </source>
</evidence>
<dbReference type="AlphaFoldDB" id="A0A2V1KA26"/>
<feature type="domain" description="Response regulatory" evidence="4">
    <location>
        <begin position="4"/>
        <end position="128"/>
    </location>
</feature>
<feature type="region of interest" description="Disordered" evidence="3">
    <location>
        <begin position="161"/>
        <end position="187"/>
    </location>
</feature>
<dbReference type="Proteomes" id="UP000245283">
    <property type="component" value="Unassembled WGS sequence"/>
</dbReference>
<dbReference type="OrthoDB" id="109585at2"/>
<dbReference type="Gene3D" id="3.40.50.2300">
    <property type="match status" value="1"/>
</dbReference>
<keyword evidence="1" id="KW-0238">DNA-binding</keyword>
<organism evidence="5 6">
    <name type="scientific">Ancrocorticia populi</name>
    <dbReference type="NCBI Taxonomy" id="2175228"/>
    <lineage>
        <taxon>Bacteria</taxon>
        <taxon>Bacillati</taxon>
        <taxon>Actinomycetota</taxon>
        <taxon>Actinomycetes</taxon>
        <taxon>Actinomycetales</taxon>
        <taxon>Actinomycetaceae</taxon>
        <taxon>Ancrocorticia</taxon>
    </lineage>
</organism>
<dbReference type="PANTHER" id="PTHR48111">
    <property type="entry name" value="REGULATOR OF RPOS"/>
    <property type="match status" value="1"/>
</dbReference>
<protein>
    <recommendedName>
        <fullName evidence="4">Response regulatory domain-containing protein</fullName>
    </recommendedName>
</protein>